<organism evidence="2 3">
    <name type="scientific">Enhygromyxa salina</name>
    <dbReference type="NCBI Taxonomy" id="215803"/>
    <lineage>
        <taxon>Bacteria</taxon>
        <taxon>Pseudomonadati</taxon>
        <taxon>Myxococcota</taxon>
        <taxon>Polyangia</taxon>
        <taxon>Nannocystales</taxon>
        <taxon>Nannocystaceae</taxon>
        <taxon>Enhygromyxa</taxon>
    </lineage>
</organism>
<feature type="transmembrane region" description="Helical" evidence="1">
    <location>
        <begin position="51"/>
        <end position="69"/>
    </location>
</feature>
<comment type="caution">
    <text evidence="2">The sequence shown here is derived from an EMBL/GenBank/DDBJ whole genome shotgun (WGS) entry which is preliminary data.</text>
</comment>
<evidence type="ECO:0008006" key="4">
    <source>
        <dbReference type="Google" id="ProtNLM"/>
    </source>
</evidence>
<dbReference type="RefSeq" id="WP_052549750.1">
    <property type="nucleotide sequence ID" value="NZ_JMCC02000038.1"/>
</dbReference>
<keyword evidence="1" id="KW-0472">Membrane</keyword>
<dbReference type="Proteomes" id="UP000031599">
    <property type="component" value="Unassembled WGS sequence"/>
</dbReference>
<name>A0A0C2CZP9_9BACT</name>
<keyword evidence="1" id="KW-1133">Transmembrane helix</keyword>
<sequence>MERVDSGASRDWGRAMIERAGELAALATAGCRVITALSFESAGKRIASLSLNSLRLCMALVSLVVWGLVTHPRPRAAAVQLAPTGVAASLMATTRILMLPIIWIRGERFGWAGALGAVIAVAGVAILLL</sequence>
<dbReference type="AlphaFoldDB" id="A0A0C2CZP9"/>
<accession>A0A0C2CZP9</accession>
<proteinExistence type="predicted"/>
<evidence type="ECO:0000256" key="1">
    <source>
        <dbReference type="SAM" id="Phobius"/>
    </source>
</evidence>
<dbReference type="EMBL" id="JMCC02000038">
    <property type="protein sequence ID" value="KIG16456.1"/>
    <property type="molecule type" value="Genomic_DNA"/>
</dbReference>
<feature type="transmembrane region" description="Helical" evidence="1">
    <location>
        <begin position="109"/>
        <end position="128"/>
    </location>
</feature>
<gene>
    <name evidence="2" type="ORF">DB30_04500</name>
</gene>
<evidence type="ECO:0000313" key="3">
    <source>
        <dbReference type="Proteomes" id="UP000031599"/>
    </source>
</evidence>
<reference evidence="2 3" key="1">
    <citation type="submission" date="2014-12" db="EMBL/GenBank/DDBJ databases">
        <title>Genome assembly of Enhygromyxa salina DSM 15201.</title>
        <authorList>
            <person name="Sharma G."/>
            <person name="Subramanian S."/>
        </authorList>
    </citation>
    <scope>NUCLEOTIDE SEQUENCE [LARGE SCALE GENOMIC DNA]</scope>
    <source>
        <strain evidence="2 3">DSM 15201</strain>
    </source>
</reference>
<feature type="transmembrane region" description="Helical" evidence="1">
    <location>
        <begin position="81"/>
        <end position="103"/>
    </location>
</feature>
<evidence type="ECO:0000313" key="2">
    <source>
        <dbReference type="EMBL" id="KIG16456.1"/>
    </source>
</evidence>
<keyword evidence="1" id="KW-0812">Transmembrane</keyword>
<protein>
    <recommendedName>
        <fullName evidence="4">EamA domain-containing protein</fullName>
    </recommendedName>
</protein>